<evidence type="ECO:0000256" key="1">
    <source>
        <dbReference type="SAM" id="SignalP"/>
    </source>
</evidence>
<dbReference type="InterPro" id="IPR011980">
    <property type="entry name" value="CntA-like"/>
</dbReference>
<comment type="caution">
    <text evidence="3">The sequence shown here is derived from an EMBL/GenBank/DDBJ whole genome shotgun (WGS) entry which is preliminary data.</text>
</comment>
<dbReference type="PIRSF" id="PIRSF002741">
    <property type="entry name" value="MppA"/>
    <property type="match status" value="1"/>
</dbReference>
<sequence>MSNIINMKTKKRFTFISVVILMLSMVLLGCTNETGDSSEDSSSDKEHMVTFAWPRDIGGMNPHLYNPNQLFAQSMIYEPLVSYQNGGEIKPHLAESWDVSKDGKEYVFHLRQDVKFSDGTSFNAEIVKKNFDAILKNVDLHSWLGFIPKVSQTEIVDEYTFKLVLNESYYPTIQELAVVRPVRFLGEAGFPEDGDTSKEIVKPVGTGPWVLDEYKVDEYAIFKRNENYWGEVPQVEKIKVKVIPDAETRVLAFEKGDLDLVYGEGVISVDSFKQLESTGSYKTSVSEPVATRQLVMNTNKEQLSDMRVRQALHYGFNKQAMVEGVTSGLEEQADYILPTNFPYTSEVNATKVDYNVEKAKQLLDEAGWKLPEGKNVREKDGKLLEIELMFNSAESIQKTMAETLQSEWAGLGVKLNIVGVELTTQVERFKANQFDMNFFSNYGAPYDPHAFVNVVATEGFGFKEAISAYPNKEEILEQIAKVQKTTDENERQQLYTAILGSLQEQGAIVPISYIKKIAIYQKDVSNFNFPANRDEHPFVGLNLEK</sequence>
<dbReference type="InterPro" id="IPR000914">
    <property type="entry name" value="SBP_5_dom"/>
</dbReference>
<dbReference type="PANTHER" id="PTHR30290:SF37">
    <property type="entry name" value="NICKEL-BINDING PERIPLASMIC PROTEIN"/>
    <property type="match status" value="1"/>
</dbReference>
<dbReference type="Gene3D" id="3.10.105.10">
    <property type="entry name" value="Dipeptide-binding Protein, Domain 3"/>
    <property type="match status" value="1"/>
</dbReference>
<name>A0ABU5J1P7_9BACI</name>
<keyword evidence="4" id="KW-1185">Reference proteome</keyword>
<dbReference type="RefSeq" id="WP_322447634.1">
    <property type="nucleotide sequence ID" value="NZ_JAXOFX010000012.1"/>
</dbReference>
<dbReference type="PANTHER" id="PTHR30290">
    <property type="entry name" value="PERIPLASMIC BINDING COMPONENT OF ABC TRANSPORTER"/>
    <property type="match status" value="1"/>
</dbReference>
<accession>A0ABU5J1P7</accession>
<feature type="domain" description="Solute-binding protein family 5" evidence="2">
    <location>
        <begin position="88"/>
        <end position="456"/>
    </location>
</feature>
<feature type="chain" id="PRO_5045254169" evidence="1">
    <location>
        <begin position="30"/>
        <end position="545"/>
    </location>
</feature>
<feature type="signal peptide" evidence="1">
    <location>
        <begin position="1"/>
        <end position="29"/>
    </location>
</feature>
<dbReference type="InterPro" id="IPR039424">
    <property type="entry name" value="SBP_5"/>
</dbReference>
<reference evidence="3 4" key="1">
    <citation type="submission" date="2023-11" db="EMBL/GenBank/DDBJ databases">
        <title>Bacillus jintuensis, isolated from a mudflat on the Beibu Gulf coast.</title>
        <authorList>
            <person name="Li M."/>
        </authorList>
    </citation>
    <scope>NUCLEOTIDE SEQUENCE [LARGE SCALE GENOMIC DNA]</scope>
    <source>
        <strain evidence="3 4">31A1R</strain>
    </source>
</reference>
<organism evidence="3 4">
    <name type="scientific">Robertmurraya mangrovi</name>
    <dbReference type="NCBI Taxonomy" id="3098077"/>
    <lineage>
        <taxon>Bacteria</taxon>
        <taxon>Bacillati</taxon>
        <taxon>Bacillota</taxon>
        <taxon>Bacilli</taxon>
        <taxon>Bacillales</taxon>
        <taxon>Bacillaceae</taxon>
        <taxon>Robertmurraya</taxon>
    </lineage>
</organism>
<dbReference type="SUPFAM" id="SSF53850">
    <property type="entry name" value="Periplasmic binding protein-like II"/>
    <property type="match status" value="1"/>
</dbReference>
<dbReference type="Gene3D" id="3.40.190.10">
    <property type="entry name" value="Periplasmic binding protein-like II"/>
    <property type="match status" value="1"/>
</dbReference>
<dbReference type="InterPro" id="IPR030678">
    <property type="entry name" value="Peptide/Ni-bd"/>
</dbReference>
<proteinExistence type="predicted"/>
<dbReference type="EMBL" id="JAXOFX010000012">
    <property type="protein sequence ID" value="MDZ5473343.1"/>
    <property type="molecule type" value="Genomic_DNA"/>
</dbReference>
<evidence type="ECO:0000259" key="2">
    <source>
        <dbReference type="Pfam" id="PF00496"/>
    </source>
</evidence>
<dbReference type="CDD" id="cd08489">
    <property type="entry name" value="PBP2_NikA"/>
    <property type="match status" value="1"/>
</dbReference>
<gene>
    <name evidence="3" type="primary">nikA</name>
    <name evidence="3" type="ORF">SM124_16615</name>
</gene>
<evidence type="ECO:0000313" key="3">
    <source>
        <dbReference type="EMBL" id="MDZ5473343.1"/>
    </source>
</evidence>
<protein>
    <submittedName>
        <fullName evidence="3">Nickel ABC transporter substrate-binding protein</fullName>
    </submittedName>
</protein>
<dbReference type="Proteomes" id="UP001290455">
    <property type="component" value="Unassembled WGS sequence"/>
</dbReference>
<dbReference type="NCBIfam" id="TIGR02294">
    <property type="entry name" value="nickel_nikA"/>
    <property type="match status" value="1"/>
</dbReference>
<keyword evidence="1" id="KW-0732">Signal</keyword>
<evidence type="ECO:0000313" key="4">
    <source>
        <dbReference type="Proteomes" id="UP001290455"/>
    </source>
</evidence>
<dbReference type="Pfam" id="PF00496">
    <property type="entry name" value="SBP_bac_5"/>
    <property type="match status" value="1"/>
</dbReference>